<dbReference type="InterPro" id="IPR013822">
    <property type="entry name" value="Signal_recog_particl_SRP54_hlx"/>
</dbReference>
<dbReference type="EMBL" id="JAGYWB010000018">
    <property type="protein sequence ID" value="KAI0491730.1"/>
    <property type="molecule type" value="Genomic_DNA"/>
</dbReference>
<feature type="domain" description="Signal recognition particle SRP54 helical bundle" evidence="2">
    <location>
        <begin position="87"/>
        <end position="171"/>
    </location>
</feature>
<evidence type="ECO:0000259" key="2">
    <source>
        <dbReference type="SMART" id="SM00963"/>
    </source>
</evidence>
<evidence type="ECO:0000256" key="1">
    <source>
        <dbReference type="ARBA" id="ARBA00004496"/>
    </source>
</evidence>
<dbReference type="InterPro" id="IPR042101">
    <property type="entry name" value="SRP54_N_sf"/>
</dbReference>
<name>A0A8T3A667_DENNO</name>
<dbReference type="SMART" id="SM00963">
    <property type="entry name" value="SRP54_N"/>
    <property type="match status" value="1"/>
</dbReference>
<dbReference type="GO" id="GO:0003924">
    <property type="term" value="F:GTPase activity"/>
    <property type="evidence" value="ECO:0007669"/>
    <property type="project" value="InterPro"/>
</dbReference>
<dbReference type="Proteomes" id="UP000829196">
    <property type="component" value="Unassembled WGS sequence"/>
</dbReference>
<dbReference type="AlphaFoldDB" id="A0A8T3A667"/>
<accession>A0A8T3A667</accession>
<dbReference type="InterPro" id="IPR036225">
    <property type="entry name" value="SRP/SRP_N"/>
</dbReference>
<comment type="caution">
    <text evidence="3">The sequence shown here is derived from an EMBL/GenBank/DDBJ whole genome shotgun (WGS) entry which is preliminary data.</text>
</comment>
<protein>
    <recommendedName>
        <fullName evidence="2">Signal recognition particle SRP54 helical bundle domain-containing protein</fullName>
    </recommendedName>
</protein>
<dbReference type="Gene3D" id="1.20.120.140">
    <property type="entry name" value="Signal recognition particle SRP54, nucleotide-binding domain"/>
    <property type="match status" value="1"/>
</dbReference>
<dbReference type="Pfam" id="PF02881">
    <property type="entry name" value="SRP54_N"/>
    <property type="match status" value="1"/>
</dbReference>
<sequence>METLGLTTVSSRHLSSSPSSFSSRAAFFGSRRVRRPNVSANFSSSWIGKSYSLGSSQNNVFTRVWGCVTLTFRNVRRDRSFIVRAEMFGQLTSGLEAAWSKLKGEEVLTKENIAEPMRDIGRALLEADVSLLVVRRFVQSVSDQAAGVGLIRGVKPDQQLVKVGETPISII</sequence>
<proteinExistence type="predicted"/>
<dbReference type="GO" id="GO:0048500">
    <property type="term" value="C:signal recognition particle"/>
    <property type="evidence" value="ECO:0007669"/>
    <property type="project" value="InterPro"/>
</dbReference>
<dbReference type="GO" id="GO:0006614">
    <property type="term" value="P:SRP-dependent cotranslational protein targeting to membrane"/>
    <property type="evidence" value="ECO:0007669"/>
    <property type="project" value="InterPro"/>
</dbReference>
<organism evidence="3 4">
    <name type="scientific">Dendrobium nobile</name>
    <name type="common">Orchid</name>
    <dbReference type="NCBI Taxonomy" id="94219"/>
    <lineage>
        <taxon>Eukaryota</taxon>
        <taxon>Viridiplantae</taxon>
        <taxon>Streptophyta</taxon>
        <taxon>Embryophyta</taxon>
        <taxon>Tracheophyta</taxon>
        <taxon>Spermatophyta</taxon>
        <taxon>Magnoliopsida</taxon>
        <taxon>Liliopsida</taxon>
        <taxon>Asparagales</taxon>
        <taxon>Orchidaceae</taxon>
        <taxon>Epidendroideae</taxon>
        <taxon>Malaxideae</taxon>
        <taxon>Dendrobiinae</taxon>
        <taxon>Dendrobium</taxon>
    </lineage>
</organism>
<dbReference type="GO" id="GO:0005525">
    <property type="term" value="F:GTP binding"/>
    <property type="evidence" value="ECO:0007669"/>
    <property type="project" value="InterPro"/>
</dbReference>
<evidence type="ECO:0000313" key="4">
    <source>
        <dbReference type="Proteomes" id="UP000829196"/>
    </source>
</evidence>
<dbReference type="PANTHER" id="PTHR11564:SF5">
    <property type="entry name" value="SIGNAL RECOGNITION PARTICLE SUBUNIT SRP54"/>
    <property type="match status" value="1"/>
</dbReference>
<comment type="subcellular location">
    <subcellularLocation>
        <location evidence="1">Cytoplasm</location>
    </subcellularLocation>
</comment>
<dbReference type="PANTHER" id="PTHR11564">
    <property type="entry name" value="SIGNAL RECOGNITION PARTICLE 54K PROTEIN SRP54"/>
    <property type="match status" value="1"/>
</dbReference>
<dbReference type="SUPFAM" id="SSF47364">
    <property type="entry name" value="Domain of the SRP/SRP receptor G-proteins"/>
    <property type="match status" value="1"/>
</dbReference>
<dbReference type="SMR" id="A0A8T3A667"/>
<evidence type="ECO:0000313" key="3">
    <source>
        <dbReference type="EMBL" id="KAI0491730.1"/>
    </source>
</evidence>
<reference evidence="3" key="1">
    <citation type="journal article" date="2022" name="Front. Genet.">
        <title>Chromosome-Scale Assembly of the Dendrobium nobile Genome Provides Insights Into the Molecular Mechanism of the Biosynthesis of the Medicinal Active Ingredient of Dendrobium.</title>
        <authorList>
            <person name="Xu Q."/>
            <person name="Niu S.-C."/>
            <person name="Li K.-L."/>
            <person name="Zheng P.-J."/>
            <person name="Zhang X.-J."/>
            <person name="Jia Y."/>
            <person name="Liu Y."/>
            <person name="Niu Y.-X."/>
            <person name="Yu L.-H."/>
            <person name="Chen D.-F."/>
            <person name="Zhang G.-Q."/>
        </authorList>
    </citation>
    <scope>NUCLEOTIDE SEQUENCE</scope>
    <source>
        <tissue evidence="3">Leaf</tissue>
    </source>
</reference>
<gene>
    <name evidence="3" type="ORF">KFK09_025990</name>
</gene>
<keyword evidence="4" id="KW-1185">Reference proteome</keyword>
<dbReference type="InterPro" id="IPR022941">
    <property type="entry name" value="SRP54"/>
</dbReference>